<proteinExistence type="predicted"/>
<dbReference type="OrthoDB" id="4336049at2"/>
<dbReference type="EMBL" id="QHKI01000013">
    <property type="protein sequence ID" value="RSM85154.1"/>
    <property type="molecule type" value="Genomic_DNA"/>
</dbReference>
<dbReference type="AlphaFoldDB" id="A0A428ZAR8"/>
<sequence length="170" mass="18445">MNSVAEALLPVRTALISKAERDADRVVAEAADSVAHIEDAAQAEAKEILDEARARGEADARILLADERAAARRVARSMELRTQRQIYEQLRQQVCESLQDLRSADDYPALHAAVTTHALMLLGPATVVRDAPSGGIVARAPGRYLDYSFAALADQALDRVAASLEELWTP</sequence>
<name>A0A428ZAR8_KIBAR</name>
<accession>A0A428ZAR8</accession>
<dbReference type="Proteomes" id="UP000287547">
    <property type="component" value="Unassembled WGS sequence"/>
</dbReference>
<reference evidence="1 2" key="1">
    <citation type="submission" date="2018-05" db="EMBL/GenBank/DDBJ databases">
        <title>Evolution of GPA BGCs.</title>
        <authorList>
            <person name="Waglechner N."/>
            <person name="Wright G.D."/>
        </authorList>
    </citation>
    <scope>NUCLEOTIDE SEQUENCE [LARGE SCALE GENOMIC DNA]</scope>
    <source>
        <strain evidence="1 2">A82846</strain>
    </source>
</reference>
<organism evidence="1 2">
    <name type="scientific">Kibdelosporangium aridum</name>
    <dbReference type="NCBI Taxonomy" id="2030"/>
    <lineage>
        <taxon>Bacteria</taxon>
        <taxon>Bacillati</taxon>
        <taxon>Actinomycetota</taxon>
        <taxon>Actinomycetes</taxon>
        <taxon>Pseudonocardiales</taxon>
        <taxon>Pseudonocardiaceae</taxon>
        <taxon>Kibdelosporangium</taxon>
    </lineage>
</organism>
<evidence type="ECO:0000313" key="1">
    <source>
        <dbReference type="EMBL" id="RSM85154.1"/>
    </source>
</evidence>
<evidence type="ECO:0008006" key="3">
    <source>
        <dbReference type="Google" id="ProtNLM"/>
    </source>
</evidence>
<comment type="caution">
    <text evidence="1">The sequence shown here is derived from an EMBL/GenBank/DDBJ whole genome shotgun (WGS) entry which is preliminary data.</text>
</comment>
<gene>
    <name evidence="1" type="ORF">DMH04_17785</name>
</gene>
<protein>
    <recommendedName>
        <fullName evidence="3">V/A-type H+-transporting ATPase subunit E</fullName>
    </recommendedName>
</protein>
<dbReference type="RefSeq" id="WP_037267509.1">
    <property type="nucleotide sequence ID" value="NZ_QHKI01000013.1"/>
</dbReference>
<evidence type="ECO:0000313" key="2">
    <source>
        <dbReference type="Proteomes" id="UP000287547"/>
    </source>
</evidence>